<dbReference type="Proteomes" id="UP000469346">
    <property type="component" value="Unassembled WGS sequence"/>
</dbReference>
<name>A0A6N9TUH2_DISTH</name>
<protein>
    <submittedName>
        <fullName evidence="1">Uncharacterized protein</fullName>
    </submittedName>
</protein>
<proteinExistence type="predicted"/>
<keyword evidence="2" id="KW-1185">Reference proteome</keyword>
<gene>
    <name evidence="1" type="ORF">G3N55_11095</name>
</gene>
<feature type="non-terminal residue" evidence="1">
    <location>
        <position position="133"/>
    </location>
</feature>
<evidence type="ECO:0000313" key="1">
    <source>
        <dbReference type="EMBL" id="NDY43384.1"/>
    </source>
</evidence>
<organism evidence="1 2">
    <name type="scientific">Dissulfurirhabdus thermomarina</name>
    <dbReference type="NCBI Taxonomy" id="1765737"/>
    <lineage>
        <taxon>Bacteria</taxon>
        <taxon>Deltaproteobacteria</taxon>
        <taxon>Dissulfurirhabdaceae</taxon>
        <taxon>Dissulfurirhabdus</taxon>
    </lineage>
</organism>
<dbReference type="AlphaFoldDB" id="A0A6N9TUH2"/>
<evidence type="ECO:0000313" key="2">
    <source>
        <dbReference type="Proteomes" id="UP000469346"/>
    </source>
</evidence>
<accession>A0A6N9TUH2</accession>
<reference evidence="1 2" key="1">
    <citation type="submission" date="2020-02" db="EMBL/GenBank/DDBJ databases">
        <title>Comparative genomics of sulfur disproportionating microorganisms.</title>
        <authorList>
            <person name="Ward L.M."/>
            <person name="Bertran E."/>
            <person name="Johnston D.T."/>
        </authorList>
    </citation>
    <scope>NUCLEOTIDE SEQUENCE [LARGE SCALE GENOMIC DNA]</scope>
    <source>
        <strain evidence="1 2">DSM 100025</strain>
    </source>
</reference>
<comment type="caution">
    <text evidence="1">The sequence shown here is derived from an EMBL/GenBank/DDBJ whole genome shotgun (WGS) entry which is preliminary data.</text>
</comment>
<dbReference type="EMBL" id="JAAGRR010000160">
    <property type="protein sequence ID" value="NDY43384.1"/>
    <property type="molecule type" value="Genomic_DNA"/>
</dbReference>
<sequence length="133" mass="14288">MRSGGLQTWGGRPVRVGPHPEAGRILAAFPSWAAFRAGGTVAAFKRDRKTSLSWWSAPGFAGLALKFYHDRFPAPPGWPLAVGRAGRSWRAGAVLEAAGVPVPRRVFLARVGPRTRVLALERLAGARPLVDLV</sequence>
<dbReference type="RefSeq" id="WP_163299533.1">
    <property type="nucleotide sequence ID" value="NZ_JAAGRR010000160.1"/>
</dbReference>